<dbReference type="SUPFAM" id="SSF49354">
    <property type="entry name" value="PapD-like"/>
    <property type="match status" value="1"/>
</dbReference>
<evidence type="ECO:0000313" key="2">
    <source>
        <dbReference type="Proteomes" id="UP000009286"/>
    </source>
</evidence>
<organism evidence="1 2">
    <name type="scientific">Micavibrio aeruginosavorus (strain ARL-13)</name>
    <dbReference type="NCBI Taxonomy" id="856793"/>
    <lineage>
        <taxon>Bacteria</taxon>
        <taxon>Pseudomonadati</taxon>
        <taxon>Bdellovibrionota</taxon>
        <taxon>Bdellovibrionia</taxon>
        <taxon>Bdellovibrionales</taxon>
        <taxon>Pseudobdellovibrionaceae</taxon>
        <taxon>Micavibrio</taxon>
    </lineage>
</organism>
<accession>G2KLI9</accession>
<dbReference type="HOGENOM" id="CLU_079620_0_0_5"/>
<proteinExistence type="predicted"/>
<dbReference type="InterPro" id="IPR008962">
    <property type="entry name" value="PapD-like_sf"/>
</dbReference>
<gene>
    <name evidence="1" type="ordered locus">MICA_482</name>
</gene>
<dbReference type="RefSeq" id="WP_014102042.1">
    <property type="nucleotide sequence ID" value="NC_016026.1"/>
</dbReference>
<dbReference type="EMBL" id="CP002382">
    <property type="protein sequence ID" value="AEP08819.1"/>
    <property type="molecule type" value="Genomic_DNA"/>
</dbReference>
<dbReference type="OrthoDB" id="6658153at2"/>
<dbReference type="InterPro" id="IPR013783">
    <property type="entry name" value="Ig-like_fold"/>
</dbReference>
<dbReference type="eggNOG" id="COG3121">
    <property type="taxonomic scope" value="Bacteria"/>
</dbReference>
<evidence type="ECO:0000313" key="1">
    <source>
        <dbReference type="EMBL" id="AEP08819.1"/>
    </source>
</evidence>
<dbReference type="Proteomes" id="UP000009286">
    <property type="component" value="Chromosome"/>
</dbReference>
<dbReference type="Gene3D" id="2.60.40.10">
    <property type="entry name" value="Immunoglobulins"/>
    <property type="match status" value="1"/>
</dbReference>
<dbReference type="AlphaFoldDB" id="G2KLI9"/>
<dbReference type="KEGG" id="mai:MICA_482"/>
<sequence>MLMNKKPRTSSRHNIFVRGLCVTAAALVLTLVANDAQAIRLTMKRVMFEGSQRTADLTIINNTAEEQVYRLGFKTMRMTQSDGLETLEDGAQDPALKSADSMVRFSPRRVTIPAGGSQQVRLMLNKPKDVVDGEYRSHFWIRPEAESAKFDPAPQDNAANGPSVQIKMLAGVTLPVFVRVGPMNVTASIENAKAVRNGDRIAVTMDINRDGNRSLYGDVEFSCSGKTLHQVRGIAVYTELTKRTVRLNMPVPKDGFGGCATMDVVYRAEASDAQYKGGVIAQTKVAVP</sequence>
<protein>
    <recommendedName>
        <fullName evidence="3">Pili assembly chaperone N-terminal domain-containing protein</fullName>
    </recommendedName>
</protein>
<reference evidence="1 2" key="1">
    <citation type="journal article" date="2011" name="BMC Genomics">
        <title>Genomic insights into an obligate epibiotic bacterial predator: Micavibrio aeruginosavorus ARL-13.</title>
        <authorList>
            <person name="Wang Z."/>
            <person name="Kadouri D."/>
            <person name="Wu M."/>
        </authorList>
    </citation>
    <scope>NUCLEOTIDE SEQUENCE [LARGE SCALE GENOMIC DNA]</scope>
    <source>
        <strain evidence="1 2">ARL-13</strain>
    </source>
</reference>
<dbReference type="STRING" id="856793.MICA_482"/>
<keyword evidence="2" id="KW-1185">Reference proteome</keyword>
<evidence type="ECO:0008006" key="3">
    <source>
        <dbReference type="Google" id="ProtNLM"/>
    </source>
</evidence>
<name>G2KLI9_MICAA</name>